<organism evidence="1 2">
    <name type="scientific">Caballeronia grimmiae</name>
    <dbReference type="NCBI Taxonomy" id="1071679"/>
    <lineage>
        <taxon>Bacteria</taxon>
        <taxon>Pseudomonadati</taxon>
        <taxon>Pseudomonadota</taxon>
        <taxon>Betaproteobacteria</taxon>
        <taxon>Burkholderiales</taxon>
        <taxon>Burkholderiaceae</taxon>
        <taxon>Caballeronia</taxon>
    </lineage>
</organism>
<evidence type="ECO:0000313" key="2">
    <source>
        <dbReference type="Proteomes" id="UP000597138"/>
    </source>
</evidence>
<dbReference type="Proteomes" id="UP000597138">
    <property type="component" value="Unassembled WGS sequence"/>
</dbReference>
<reference evidence="2" key="1">
    <citation type="journal article" date="2019" name="Int. J. Syst. Evol. Microbiol.">
        <title>The Global Catalogue of Microorganisms (GCM) 10K type strain sequencing project: providing services to taxonomists for standard genome sequencing and annotation.</title>
        <authorList>
            <consortium name="The Broad Institute Genomics Platform"/>
            <consortium name="The Broad Institute Genome Sequencing Center for Infectious Disease"/>
            <person name="Wu L."/>
            <person name="Ma J."/>
        </authorList>
    </citation>
    <scope>NUCLEOTIDE SEQUENCE [LARGE SCALE GENOMIC DNA]</scope>
    <source>
        <strain evidence="2">CGMCC 1.11013</strain>
    </source>
</reference>
<sequence>MCVKTMVRRVARDHRNIGVCENRVLGGKAKAPVRLFDVARRVVQVRKMCDLQIASYK</sequence>
<protein>
    <submittedName>
        <fullName evidence="1">Uncharacterized protein</fullName>
    </submittedName>
</protein>
<gene>
    <name evidence="1" type="ORF">GCM10010985_56880</name>
</gene>
<proteinExistence type="predicted"/>
<keyword evidence="2" id="KW-1185">Reference proteome</keyword>
<comment type="caution">
    <text evidence="1">The sequence shown here is derived from an EMBL/GenBank/DDBJ whole genome shotgun (WGS) entry which is preliminary data.</text>
</comment>
<name>A0ABQ1S7Q0_9BURK</name>
<dbReference type="EMBL" id="BMEG01000014">
    <property type="protein sequence ID" value="GGD94799.1"/>
    <property type="molecule type" value="Genomic_DNA"/>
</dbReference>
<evidence type="ECO:0000313" key="1">
    <source>
        <dbReference type="EMBL" id="GGD94799.1"/>
    </source>
</evidence>
<accession>A0ABQ1S7Q0</accession>